<dbReference type="RefSeq" id="WP_148452550.1">
    <property type="nucleotide sequence ID" value="NZ_VSFC01000012.1"/>
</dbReference>
<dbReference type="InterPro" id="IPR011250">
    <property type="entry name" value="OMP/PagP_B-barrel"/>
</dbReference>
<keyword evidence="4" id="KW-1185">Reference proteome</keyword>
<evidence type="ECO:0000256" key="1">
    <source>
        <dbReference type="ARBA" id="ARBA00022729"/>
    </source>
</evidence>
<feature type="domain" description="Outer membrane protein beta-barrel" evidence="2">
    <location>
        <begin position="6"/>
        <end position="174"/>
    </location>
</feature>
<accession>A0A5D0GIR7</accession>
<dbReference type="Proteomes" id="UP000324550">
    <property type="component" value="Unassembled WGS sequence"/>
</dbReference>
<name>A0A5D0GIR7_9FLAO</name>
<sequence length="175" mass="19666">MKNTILLLAFIIFSTYSFSQNGMYGVRAGLNISNLDFEPDATFANTHRNGFAIGFFGEYDLSKEIGIAPEIQFSAEGAKEKDLRIDYIQIPVLFKFRFGDRFSIGVGPMAGVKVWEYEDGFSNFAFSMVGGLEFFITNDIFIDARYHYGFTDVLDNQAESEAKNSNFQFGVGVKI</sequence>
<dbReference type="InterPro" id="IPR027385">
    <property type="entry name" value="Beta-barrel_OMP"/>
</dbReference>
<dbReference type="SUPFAM" id="SSF56925">
    <property type="entry name" value="OMPA-like"/>
    <property type="match status" value="1"/>
</dbReference>
<comment type="caution">
    <text evidence="3">The sequence shown here is derived from an EMBL/GenBank/DDBJ whole genome shotgun (WGS) entry which is preliminary data.</text>
</comment>
<protein>
    <submittedName>
        <fullName evidence="3">Porin family protein</fullName>
    </submittedName>
</protein>
<gene>
    <name evidence="3" type="ORF">FVF61_01545</name>
</gene>
<dbReference type="OrthoDB" id="1259003at2"/>
<evidence type="ECO:0000313" key="4">
    <source>
        <dbReference type="Proteomes" id="UP000324550"/>
    </source>
</evidence>
<dbReference type="AlphaFoldDB" id="A0A5D0GIR7"/>
<organism evidence="3 4">
    <name type="scientific">Formosa maritima</name>
    <dbReference type="NCBI Taxonomy" id="2592046"/>
    <lineage>
        <taxon>Bacteria</taxon>
        <taxon>Pseudomonadati</taxon>
        <taxon>Bacteroidota</taxon>
        <taxon>Flavobacteriia</taxon>
        <taxon>Flavobacteriales</taxon>
        <taxon>Flavobacteriaceae</taxon>
        <taxon>Formosa</taxon>
    </lineage>
</organism>
<reference evidence="3 4" key="1">
    <citation type="submission" date="2019-08" db="EMBL/GenBank/DDBJ databases">
        <title>Formosa sediminis sp. nov., isolated from marine sediment.</title>
        <authorList>
            <person name="Cao W.R."/>
        </authorList>
    </citation>
    <scope>NUCLEOTIDE SEQUENCE [LARGE SCALE GENOMIC DNA]</scope>
    <source>
        <strain evidence="3 4">1494</strain>
    </source>
</reference>
<keyword evidence="1" id="KW-0732">Signal</keyword>
<dbReference type="EMBL" id="VSFC01000012">
    <property type="protein sequence ID" value="TYA58864.1"/>
    <property type="molecule type" value="Genomic_DNA"/>
</dbReference>
<dbReference type="Gene3D" id="2.40.160.20">
    <property type="match status" value="1"/>
</dbReference>
<evidence type="ECO:0000313" key="3">
    <source>
        <dbReference type="EMBL" id="TYA58864.1"/>
    </source>
</evidence>
<evidence type="ECO:0000259" key="2">
    <source>
        <dbReference type="Pfam" id="PF13505"/>
    </source>
</evidence>
<dbReference type="Pfam" id="PF13505">
    <property type="entry name" value="OMP_b-brl"/>
    <property type="match status" value="1"/>
</dbReference>
<proteinExistence type="predicted"/>